<dbReference type="AlphaFoldDB" id="D5JEH4"/>
<evidence type="ECO:0000313" key="2">
    <source>
        <dbReference type="EMBL" id="ADE60752.1"/>
    </source>
</evidence>
<proteinExistence type="predicted"/>
<keyword evidence="2" id="KW-0614">Plasmid</keyword>
<keyword evidence="1" id="KW-0472">Membrane</keyword>
<dbReference type="EMBL" id="GU272158">
    <property type="protein sequence ID" value="ADE60752.1"/>
    <property type="molecule type" value="Genomic_DNA"/>
</dbReference>
<organism evidence="2">
    <name type="scientific">Vibrio sp. VP5(2010)</name>
    <dbReference type="NCBI Taxonomy" id="749334"/>
    <lineage>
        <taxon>Bacteria</taxon>
        <taxon>Pseudomonadati</taxon>
        <taxon>Pseudomonadota</taxon>
        <taxon>Gammaproteobacteria</taxon>
        <taxon>Vibrionales</taxon>
        <taxon>Vibrionaceae</taxon>
        <taxon>Vibrio</taxon>
    </lineage>
</organism>
<reference evidence="2" key="1">
    <citation type="journal article" date="2010" name="J. Microbiol. Biotechnol.">
        <title>A new ColE1-like plasmid group revealed by comparative analysis of the replication proficient fragments of Vibrionaceae plasmids.</title>
        <authorList>
            <person name="Pan L."/>
            <person name="Leung P.C."/>
            <person name="Gu J.D."/>
        </authorList>
    </citation>
    <scope>NUCLEOTIDE SEQUENCE</scope>
    <source>
        <strain evidence="2">VP5</strain>
        <plasmid evidence="2">pV5-2</plasmid>
    </source>
</reference>
<accession>D5JEH4</accession>
<protein>
    <submittedName>
        <fullName evidence="2">Uncharacterized protein</fullName>
    </submittedName>
</protein>
<name>D5JEH4_9VIBR</name>
<evidence type="ECO:0000256" key="1">
    <source>
        <dbReference type="SAM" id="Phobius"/>
    </source>
</evidence>
<sequence length="109" mass="13148">MIYHERTSKRGSNVRVSRRKPASYGWFCHIWGKRLILKAFDLNDPFYRSLPIPTKKPPDWEAFLFLSCEKNIFQNFKAPSTTPYMLNHRFWLFFCWIAVGFNVIRMVLR</sequence>
<keyword evidence="1" id="KW-1133">Transmembrane helix</keyword>
<feature type="transmembrane region" description="Helical" evidence="1">
    <location>
        <begin position="90"/>
        <end position="108"/>
    </location>
</feature>
<geneLocation type="plasmid" evidence="2">
    <name>pV5-2</name>
</geneLocation>
<gene>
    <name evidence="2" type="ORF">pV5-2-ORF2</name>
</gene>
<keyword evidence="1" id="KW-0812">Transmembrane</keyword>